<feature type="compositionally biased region" description="Polar residues" evidence="1">
    <location>
        <begin position="49"/>
        <end position="62"/>
    </location>
</feature>
<organism evidence="3 4">
    <name type="scientific">Nocardia wallacei</name>
    <dbReference type="NCBI Taxonomy" id="480035"/>
    <lineage>
        <taxon>Bacteria</taxon>
        <taxon>Bacillati</taxon>
        <taxon>Actinomycetota</taxon>
        <taxon>Actinomycetes</taxon>
        <taxon>Mycobacteriales</taxon>
        <taxon>Nocardiaceae</taxon>
        <taxon>Nocardia</taxon>
    </lineage>
</organism>
<protein>
    <recommendedName>
        <fullName evidence="5">Secreted protein</fullName>
    </recommendedName>
</protein>
<feature type="region of interest" description="Disordered" evidence="1">
    <location>
        <begin position="49"/>
        <end position="68"/>
    </location>
</feature>
<evidence type="ECO:0008006" key="5">
    <source>
        <dbReference type="Google" id="ProtNLM"/>
    </source>
</evidence>
<evidence type="ECO:0000313" key="4">
    <source>
        <dbReference type="Proteomes" id="UP000516173"/>
    </source>
</evidence>
<evidence type="ECO:0000256" key="2">
    <source>
        <dbReference type="SAM" id="SignalP"/>
    </source>
</evidence>
<dbReference type="Proteomes" id="UP000516173">
    <property type="component" value="Chromosome"/>
</dbReference>
<keyword evidence="4" id="KW-1185">Reference proteome</keyword>
<dbReference type="AlphaFoldDB" id="A0A7G1KUR0"/>
<dbReference type="KEGG" id="nwl:NWFMUON74_56950"/>
<sequence length="89" mass="9514">MRRKASALASFAVVAAFGGLCAINAGPAAAGPINTYNSKAACQAQANRLNSQGRDPQSTTPGHSFYCKEIRNPRTKTSTWGLYDDTHWP</sequence>
<proteinExistence type="predicted"/>
<feature type="chain" id="PRO_5028848902" description="Secreted protein" evidence="2">
    <location>
        <begin position="31"/>
        <end position="89"/>
    </location>
</feature>
<dbReference type="EMBL" id="AP023396">
    <property type="protein sequence ID" value="BCK57923.1"/>
    <property type="molecule type" value="Genomic_DNA"/>
</dbReference>
<feature type="signal peptide" evidence="2">
    <location>
        <begin position="1"/>
        <end position="30"/>
    </location>
</feature>
<name>A0A7G1KUR0_9NOCA</name>
<keyword evidence="2" id="KW-0732">Signal</keyword>
<evidence type="ECO:0000313" key="3">
    <source>
        <dbReference type="EMBL" id="BCK57923.1"/>
    </source>
</evidence>
<reference evidence="3 4" key="1">
    <citation type="submission" date="2020-08" db="EMBL/GenBank/DDBJ databases">
        <title>Genome Sequencing of Nocardia wallacei strain FMUON74 and assembly.</title>
        <authorList>
            <person name="Toyokawa M."/>
            <person name="Uesaka K."/>
        </authorList>
    </citation>
    <scope>NUCLEOTIDE SEQUENCE [LARGE SCALE GENOMIC DNA]</scope>
    <source>
        <strain evidence="3 4">FMUON74</strain>
    </source>
</reference>
<accession>A0A7G1KUR0</accession>
<evidence type="ECO:0000256" key="1">
    <source>
        <dbReference type="SAM" id="MobiDB-lite"/>
    </source>
</evidence>
<gene>
    <name evidence="3" type="ORF">NWFMUON74_56950</name>
</gene>